<reference evidence="13" key="2">
    <citation type="submission" date="2023-01" db="EMBL/GenBank/DDBJ databases">
        <title>Draft genome sequence of Litoribrevibacter albus strain NBRC 110071.</title>
        <authorList>
            <person name="Sun Q."/>
            <person name="Mori K."/>
        </authorList>
    </citation>
    <scope>NUCLEOTIDE SEQUENCE</scope>
    <source>
        <strain evidence="13">NBRC 110071</strain>
    </source>
</reference>
<dbReference type="GO" id="GO:0007165">
    <property type="term" value="P:signal transduction"/>
    <property type="evidence" value="ECO:0007669"/>
    <property type="project" value="UniProtKB-KW"/>
</dbReference>
<dbReference type="Pfam" id="PF08376">
    <property type="entry name" value="NIT"/>
    <property type="match status" value="1"/>
</dbReference>
<dbReference type="GO" id="GO:0005886">
    <property type="term" value="C:plasma membrane"/>
    <property type="evidence" value="ECO:0007669"/>
    <property type="project" value="TreeGrafter"/>
</dbReference>
<comment type="caution">
    <text evidence="13">The sequence shown here is derived from an EMBL/GenBank/DDBJ whole genome shotgun (WGS) entry which is preliminary data.</text>
</comment>
<evidence type="ECO:0000259" key="12">
    <source>
        <dbReference type="PROSITE" id="PS50885"/>
    </source>
</evidence>
<sequence>MKVMEVFNNLKLRWKLIAIVVVPVLVMSFLALDKVLKSSSIETENARVLRLAQFAVLASNLVHELQKERGFTAGFLGSKGEKFSNQLTEQRKAVDEKNKLLNTFLEGFDASQFSTEFHDELTQAINLSKQISTKRRAISAFDIHLKSALGYYTQTNTSYLKAISYLSKNTSNGELSNAATAYVNFLNSKERAGIERAVLTNAFSQDTFTRGMYEKFLELVVLQDTYMNVFLSLSTADHLTFFKKTFAGRAIEETLRMREVAKSKAAEGSFGIDPGYWFKMQTEKINLLKRVENKLSEDLANLAHTLHDQASTTFLSSLILMIGALIVTIASVYFVLRKITRPIHNSVAVANAISEGNLDNKIIVSSKDESGQLLRALKTMQTNLLQAQTDLQQRMKVERQQAEENNRIRQALDNVSASVMVADTNNRIIYHNTSAQNLFTRYASQLATAMPRLNPQSLTFSQVSDLHPNQVQIESTLFSLTQEHQEELNIEEISLQLVINPVISTSGEKQGLVIEWQDLTEQRDAEAQVQHVIEAAVAGQLNSRLDSSRFDGSMKTLANGINELLDAIIGPLMMTAKCVERIANGDIPDEITDDFKGDFNTIKNNLNKCISAIKLLVNDANSLVDAAMEGQLSIRADDEQHKGDFQRVINGVNKTLDAVVTPLRVAADYVDKISKGDIPEPITDEYHGDFNELKNNLNTCIYAINLLIEDVYSLADSAIQGQLNQRADSAKHQGDFQRIVDGVNSTLDAVVTPINECKQVMSALSNSDLTLQMSDEFQGEFSELSNSVNKSMQNLVDLIGKINASAIQTDVSSSELSSAVQDLSNRTEAQASALEKTSSLMQEMMQTVSDNSQKAQTASQLASDTQRQAESGGTVVSNAVQSMVEINEASKKITDIITVIDEIAFQTNLLALNAAVEAARAGEQGRGFAVVAGEVRNLAQRSAQAAGEIKELIRTNVEKINTGSELVNRSGETLKEIVSSVSDVSAMVANIAVSSEQQSTGIQQVSQAVTDMDQMTQQNAAMVEEASATAMSMSEQASVMKNMLSAFKTAQNDARNFAPSDRQEMHFPDNVLPEENYQRHHTRRY</sequence>
<dbReference type="Pfam" id="PF13188">
    <property type="entry name" value="PAS_8"/>
    <property type="match status" value="1"/>
</dbReference>
<evidence type="ECO:0000256" key="2">
    <source>
        <dbReference type="ARBA" id="ARBA00022481"/>
    </source>
</evidence>
<protein>
    <recommendedName>
        <fullName evidence="15">HAMP domain-containing protein</fullName>
    </recommendedName>
</protein>
<feature type="region of interest" description="Disordered" evidence="7">
    <location>
        <begin position="1060"/>
        <end position="1085"/>
    </location>
</feature>
<feature type="coiled-coil region" evidence="6">
    <location>
        <begin position="385"/>
        <end position="414"/>
    </location>
</feature>
<feature type="transmembrane region" description="Helical" evidence="8">
    <location>
        <begin position="314"/>
        <end position="336"/>
    </location>
</feature>
<dbReference type="Pfam" id="PF18947">
    <property type="entry name" value="HAMP_2"/>
    <property type="match status" value="3"/>
</dbReference>
<feature type="domain" description="HAMP" evidence="12">
    <location>
        <begin position="657"/>
        <end position="709"/>
    </location>
</feature>
<dbReference type="PROSITE" id="PS50885">
    <property type="entry name" value="HAMP"/>
    <property type="match status" value="3"/>
</dbReference>
<accession>A0AA37S8E0</accession>
<keyword evidence="3 5" id="KW-0807">Transducer</keyword>
<keyword evidence="8" id="KW-0472">Membrane</keyword>
<feature type="domain" description="HAMP" evidence="12">
    <location>
        <begin position="748"/>
        <end position="800"/>
    </location>
</feature>
<dbReference type="Proteomes" id="UP001161389">
    <property type="component" value="Unassembled WGS sequence"/>
</dbReference>
<evidence type="ECO:0000256" key="8">
    <source>
        <dbReference type="SAM" id="Phobius"/>
    </source>
</evidence>
<evidence type="ECO:0000256" key="5">
    <source>
        <dbReference type="PROSITE-ProRule" id="PRU00284"/>
    </source>
</evidence>
<dbReference type="Gene3D" id="3.30.450.20">
    <property type="entry name" value="PAS domain"/>
    <property type="match status" value="1"/>
</dbReference>
<dbReference type="InterPro" id="IPR000727">
    <property type="entry name" value="T_SNARE_dom"/>
</dbReference>
<feature type="transmembrane region" description="Helical" evidence="8">
    <location>
        <begin position="12"/>
        <end position="32"/>
    </location>
</feature>
<dbReference type="Gene3D" id="1.20.120.1530">
    <property type="match status" value="2"/>
</dbReference>
<evidence type="ECO:0008006" key="15">
    <source>
        <dbReference type="Google" id="ProtNLM"/>
    </source>
</evidence>
<dbReference type="GO" id="GO:0006935">
    <property type="term" value="P:chemotaxis"/>
    <property type="evidence" value="ECO:0007669"/>
    <property type="project" value="UniProtKB-KW"/>
</dbReference>
<name>A0AA37S8E0_9GAMM</name>
<evidence type="ECO:0000313" key="13">
    <source>
        <dbReference type="EMBL" id="GLQ30018.1"/>
    </source>
</evidence>
<keyword evidence="6" id="KW-0175">Coiled coil</keyword>
<dbReference type="Gene3D" id="6.10.340.10">
    <property type="match status" value="1"/>
</dbReference>
<comment type="subcellular location">
    <subcellularLocation>
        <location evidence="1">Membrane</location>
    </subcellularLocation>
</comment>
<feature type="domain" description="Methyl-accepting transducer" evidence="9">
    <location>
        <begin position="805"/>
        <end position="1034"/>
    </location>
</feature>
<evidence type="ECO:0000259" key="10">
    <source>
        <dbReference type="PROSITE" id="PS50112"/>
    </source>
</evidence>
<keyword evidence="8" id="KW-0812">Transmembrane</keyword>
<proteinExistence type="inferred from homology"/>
<evidence type="ECO:0000259" key="9">
    <source>
        <dbReference type="PROSITE" id="PS50111"/>
    </source>
</evidence>
<feature type="region of interest" description="Disordered" evidence="7">
    <location>
        <begin position="846"/>
        <end position="874"/>
    </location>
</feature>
<evidence type="ECO:0000256" key="6">
    <source>
        <dbReference type="SAM" id="Coils"/>
    </source>
</evidence>
<dbReference type="SMART" id="SM00304">
    <property type="entry name" value="HAMP"/>
    <property type="match status" value="4"/>
</dbReference>
<dbReference type="FunFam" id="1.10.287.950:FF:000001">
    <property type="entry name" value="Methyl-accepting chemotaxis sensory transducer"/>
    <property type="match status" value="1"/>
</dbReference>
<reference evidence="13" key="1">
    <citation type="journal article" date="2014" name="Int. J. Syst. Evol. Microbiol.">
        <title>Complete genome sequence of Corynebacterium casei LMG S-19264T (=DSM 44701T), isolated from a smear-ripened cheese.</title>
        <authorList>
            <consortium name="US DOE Joint Genome Institute (JGI-PGF)"/>
            <person name="Walter F."/>
            <person name="Albersmeier A."/>
            <person name="Kalinowski J."/>
            <person name="Ruckert C."/>
        </authorList>
    </citation>
    <scope>NUCLEOTIDE SEQUENCE</scope>
    <source>
        <strain evidence="13">NBRC 110071</strain>
    </source>
</reference>
<dbReference type="InterPro" id="IPR051310">
    <property type="entry name" value="MCP_chemotaxis"/>
</dbReference>
<evidence type="ECO:0000256" key="3">
    <source>
        <dbReference type="ARBA" id="ARBA00023224"/>
    </source>
</evidence>
<dbReference type="InterPro" id="IPR013587">
    <property type="entry name" value="Nitrate/nitrite_sensing"/>
</dbReference>
<evidence type="ECO:0000256" key="1">
    <source>
        <dbReference type="ARBA" id="ARBA00004370"/>
    </source>
</evidence>
<dbReference type="InterPro" id="IPR035965">
    <property type="entry name" value="PAS-like_dom_sf"/>
</dbReference>
<dbReference type="CDD" id="cd06225">
    <property type="entry name" value="HAMP"/>
    <property type="match status" value="1"/>
</dbReference>
<evidence type="ECO:0000256" key="4">
    <source>
        <dbReference type="ARBA" id="ARBA00029447"/>
    </source>
</evidence>
<dbReference type="InterPro" id="IPR003660">
    <property type="entry name" value="HAMP_dom"/>
</dbReference>
<keyword evidence="2" id="KW-0488">Methylation</keyword>
<gene>
    <name evidence="13" type="ORF">GCM10007876_04960</name>
</gene>
<dbReference type="Pfam" id="PF00015">
    <property type="entry name" value="MCPsignal"/>
    <property type="match status" value="1"/>
</dbReference>
<evidence type="ECO:0000313" key="14">
    <source>
        <dbReference type="Proteomes" id="UP001161389"/>
    </source>
</evidence>
<dbReference type="PROSITE" id="PS50112">
    <property type="entry name" value="PAS"/>
    <property type="match status" value="1"/>
</dbReference>
<keyword evidence="14" id="KW-1185">Reference proteome</keyword>
<dbReference type="PROSITE" id="PS50192">
    <property type="entry name" value="T_SNARE"/>
    <property type="match status" value="1"/>
</dbReference>
<keyword evidence="8" id="KW-1133">Transmembrane helix</keyword>
<dbReference type="AlphaFoldDB" id="A0AA37S8E0"/>
<dbReference type="SUPFAM" id="SSF58104">
    <property type="entry name" value="Methyl-accepting chemotaxis protein (MCP) signaling domain"/>
    <property type="match status" value="1"/>
</dbReference>
<dbReference type="Pfam" id="PF00672">
    <property type="entry name" value="HAMP"/>
    <property type="match status" value="1"/>
</dbReference>
<dbReference type="InterPro" id="IPR000014">
    <property type="entry name" value="PAS"/>
</dbReference>
<feature type="domain" description="PAS" evidence="10">
    <location>
        <begin position="404"/>
        <end position="439"/>
    </location>
</feature>
<dbReference type="PROSITE" id="PS50111">
    <property type="entry name" value="CHEMOTAXIS_TRANSDUC_2"/>
    <property type="match status" value="1"/>
</dbReference>
<dbReference type="SUPFAM" id="SSF55785">
    <property type="entry name" value="PYP-like sensor domain (PAS domain)"/>
    <property type="match status" value="1"/>
</dbReference>
<organism evidence="13 14">
    <name type="scientific">Litoribrevibacter albus</name>
    <dbReference type="NCBI Taxonomy" id="1473156"/>
    <lineage>
        <taxon>Bacteria</taxon>
        <taxon>Pseudomonadati</taxon>
        <taxon>Pseudomonadota</taxon>
        <taxon>Gammaproteobacteria</taxon>
        <taxon>Oceanospirillales</taxon>
        <taxon>Oceanospirillaceae</taxon>
        <taxon>Litoribrevibacter</taxon>
    </lineage>
</organism>
<feature type="domain" description="T-SNARE coiled-coil homology" evidence="11">
    <location>
        <begin position="964"/>
        <end position="1026"/>
    </location>
</feature>
<dbReference type="SMART" id="SM00283">
    <property type="entry name" value="MA"/>
    <property type="match status" value="1"/>
</dbReference>
<feature type="domain" description="HAMP" evidence="12">
    <location>
        <begin position="337"/>
        <end position="389"/>
    </location>
</feature>
<dbReference type="InterPro" id="IPR004089">
    <property type="entry name" value="MCPsignal_dom"/>
</dbReference>
<dbReference type="PANTHER" id="PTHR43531:SF14">
    <property type="entry name" value="METHYL-ACCEPTING CHEMOTAXIS PROTEIN I-RELATED"/>
    <property type="match status" value="1"/>
</dbReference>
<dbReference type="PANTHER" id="PTHR43531">
    <property type="entry name" value="PROTEIN ICFG"/>
    <property type="match status" value="1"/>
</dbReference>
<dbReference type="Gene3D" id="1.10.287.950">
    <property type="entry name" value="Methyl-accepting chemotaxis protein"/>
    <property type="match status" value="1"/>
</dbReference>
<dbReference type="GO" id="GO:0004888">
    <property type="term" value="F:transmembrane signaling receptor activity"/>
    <property type="evidence" value="ECO:0007669"/>
    <property type="project" value="TreeGrafter"/>
</dbReference>
<evidence type="ECO:0000259" key="11">
    <source>
        <dbReference type="PROSITE" id="PS50192"/>
    </source>
</evidence>
<dbReference type="CDD" id="cd11386">
    <property type="entry name" value="MCP_signal"/>
    <property type="match status" value="1"/>
</dbReference>
<comment type="similarity">
    <text evidence="4">Belongs to the methyl-accepting chemotaxis (MCP) protein family.</text>
</comment>
<evidence type="ECO:0000256" key="7">
    <source>
        <dbReference type="SAM" id="MobiDB-lite"/>
    </source>
</evidence>
<dbReference type="SUPFAM" id="SSF158472">
    <property type="entry name" value="HAMP domain-like"/>
    <property type="match status" value="1"/>
</dbReference>
<dbReference type="EMBL" id="BSNM01000003">
    <property type="protein sequence ID" value="GLQ30018.1"/>
    <property type="molecule type" value="Genomic_DNA"/>
</dbReference>